<dbReference type="GeneID" id="28734373"/>
<organism evidence="1 2">
    <name type="scientific">Cyphellophora attinorum</name>
    <dbReference type="NCBI Taxonomy" id="1664694"/>
    <lineage>
        <taxon>Eukaryota</taxon>
        <taxon>Fungi</taxon>
        <taxon>Dikarya</taxon>
        <taxon>Ascomycota</taxon>
        <taxon>Pezizomycotina</taxon>
        <taxon>Eurotiomycetes</taxon>
        <taxon>Chaetothyriomycetidae</taxon>
        <taxon>Chaetothyriales</taxon>
        <taxon>Cyphellophoraceae</taxon>
        <taxon>Cyphellophora</taxon>
    </lineage>
</organism>
<dbReference type="VEuPathDB" id="FungiDB:AB675_2516"/>
<dbReference type="EMBL" id="LFJN01000002">
    <property type="protein sequence ID" value="KPI45048.1"/>
    <property type="molecule type" value="Genomic_DNA"/>
</dbReference>
<proteinExistence type="predicted"/>
<evidence type="ECO:0000313" key="1">
    <source>
        <dbReference type="EMBL" id="KPI45048.1"/>
    </source>
</evidence>
<name>A0A0N0NRG1_9EURO</name>
<evidence type="ECO:0000313" key="2">
    <source>
        <dbReference type="Proteomes" id="UP000038010"/>
    </source>
</evidence>
<reference evidence="1 2" key="1">
    <citation type="submission" date="2015-06" db="EMBL/GenBank/DDBJ databases">
        <title>Draft genome of the ant-associated black yeast Phialophora attae CBS 131958.</title>
        <authorList>
            <person name="Moreno L.F."/>
            <person name="Stielow B.J."/>
            <person name="de Hoog S."/>
            <person name="Vicente V.A."/>
            <person name="Weiss V.A."/>
            <person name="de Vries M."/>
            <person name="Cruz L.M."/>
            <person name="Souza E.M."/>
        </authorList>
    </citation>
    <scope>NUCLEOTIDE SEQUENCE [LARGE SCALE GENOMIC DNA]</scope>
    <source>
        <strain evidence="1 2">CBS 131958</strain>
    </source>
</reference>
<dbReference type="RefSeq" id="XP_018005011.1">
    <property type="nucleotide sequence ID" value="XM_018142493.1"/>
</dbReference>
<accession>A0A0N0NRG1</accession>
<dbReference type="AlphaFoldDB" id="A0A0N0NRG1"/>
<keyword evidence="2" id="KW-1185">Reference proteome</keyword>
<dbReference type="Proteomes" id="UP000038010">
    <property type="component" value="Unassembled WGS sequence"/>
</dbReference>
<comment type="caution">
    <text evidence="1">The sequence shown here is derived from an EMBL/GenBank/DDBJ whole genome shotgun (WGS) entry which is preliminary data.</text>
</comment>
<protein>
    <submittedName>
        <fullName evidence="1">Uncharacterized protein</fullName>
    </submittedName>
</protein>
<sequence length="262" mass="28699">MSGPPTLPPEIRAMVYRHVAHGARVIFRPNRPLSTCGALLVSCKTIRDEFLPIFYEEVRIDFSARIDNNTGAVQLPNIELGDLRHVKLSENVFAGSGGMILLRRISSLKSFTFACNVECYLPGCMGDAAGCVNGSCEVCLSGLETYPYHSSGDLGGNAMEVLKEAVEFRKSYLLGSCGCHYSHNLDPIDCPGGNPRRKVIGAWQYMGKPFKLSAEVWFIVDGSAPLTSLFGMFDLETKTMVVRSAANPDEILGQFTVDLEDF</sequence>
<gene>
    <name evidence="1" type="ORF">AB675_2516</name>
</gene>